<proteinExistence type="predicted"/>
<comment type="caution">
    <text evidence="1">The sequence shown here is derived from an EMBL/GenBank/DDBJ whole genome shotgun (WGS) entry which is preliminary data.</text>
</comment>
<protein>
    <submittedName>
        <fullName evidence="1">Uncharacterized protein</fullName>
    </submittedName>
</protein>
<gene>
    <name evidence="1" type="ORF">SDC9_212425</name>
</gene>
<organism evidence="1">
    <name type="scientific">bioreactor metagenome</name>
    <dbReference type="NCBI Taxonomy" id="1076179"/>
    <lineage>
        <taxon>unclassified sequences</taxon>
        <taxon>metagenomes</taxon>
        <taxon>ecological metagenomes</taxon>
    </lineage>
</organism>
<dbReference type="AlphaFoldDB" id="A0A645JPH1"/>
<name>A0A645JPH1_9ZZZZ</name>
<reference evidence="1" key="1">
    <citation type="submission" date="2019-08" db="EMBL/GenBank/DDBJ databases">
        <authorList>
            <person name="Kucharzyk K."/>
            <person name="Murdoch R.W."/>
            <person name="Higgins S."/>
            <person name="Loffler F."/>
        </authorList>
    </citation>
    <scope>NUCLEOTIDE SEQUENCE</scope>
</reference>
<accession>A0A645JPH1</accession>
<dbReference type="EMBL" id="VSSQ01145813">
    <property type="protein sequence ID" value="MPN64649.1"/>
    <property type="molecule type" value="Genomic_DNA"/>
</dbReference>
<sequence length="119" mass="12673">MRQHAVDAVAHAAVLLRAAREALVQHTLDKAVARVRHHGGALHAQFTLHRAQNLLHDVAGLGGQVQLGGHGLVALKQLGGGVAGHDPRGCGLRLDQVLDGVQRLMRRAVANIQPWRGLP</sequence>
<evidence type="ECO:0000313" key="1">
    <source>
        <dbReference type="EMBL" id="MPN64649.1"/>
    </source>
</evidence>